<sequence>MARSSLAGRTTTMSRACLPLERLRGSGGFSRDPRFSSLYVVAAEETVAEPERDPVADAHERGFAEGAAQAEARAQEQERERDARRNAIELAFARFDAESAAALRERLRLTVLTLCEDAILPLALDQDGLVARIGKATAMLQRAQDERRVLLHPDDLALVEGRLPADLVAVADPSVERGGLRIETEDGGIEDGPSQWRRILEEAFREC</sequence>
<keyword evidence="10" id="KW-1185">Reference proteome</keyword>
<dbReference type="GO" id="GO:0044781">
    <property type="term" value="P:bacterial-type flagellum organization"/>
    <property type="evidence" value="ECO:0007669"/>
    <property type="project" value="UniProtKB-KW"/>
</dbReference>
<accession>A0A418NGB9</accession>
<keyword evidence="6" id="KW-0653">Protein transport</keyword>
<dbReference type="GO" id="GO:0005829">
    <property type="term" value="C:cytosol"/>
    <property type="evidence" value="ECO:0007669"/>
    <property type="project" value="TreeGrafter"/>
</dbReference>
<dbReference type="PANTHER" id="PTHR34982:SF1">
    <property type="entry name" value="FLAGELLAR ASSEMBLY PROTEIN FLIH"/>
    <property type="match status" value="1"/>
</dbReference>
<evidence type="ECO:0000256" key="7">
    <source>
        <dbReference type="ARBA" id="ARBA00023225"/>
    </source>
</evidence>
<protein>
    <recommendedName>
        <fullName evidence="3">Flagellar assembly protein FliH</fullName>
    </recommendedName>
</protein>
<keyword evidence="4" id="KW-0813">Transport</keyword>
<evidence type="ECO:0000259" key="8">
    <source>
        <dbReference type="Pfam" id="PF02108"/>
    </source>
</evidence>
<evidence type="ECO:0000313" key="9">
    <source>
        <dbReference type="EMBL" id="RIV77109.1"/>
    </source>
</evidence>
<comment type="similarity">
    <text evidence="2">Belongs to the FliH family.</text>
</comment>
<comment type="caution">
    <text evidence="9">The sequence shown here is derived from an EMBL/GenBank/DDBJ whole genome shotgun (WGS) entry which is preliminary data.</text>
</comment>
<dbReference type="OrthoDB" id="7506803at2"/>
<evidence type="ECO:0000256" key="5">
    <source>
        <dbReference type="ARBA" id="ARBA00022795"/>
    </source>
</evidence>
<dbReference type="GO" id="GO:0015031">
    <property type="term" value="P:protein transport"/>
    <property type="evidence" value="ECO:0007669"/>
    <property type="project" value="UniProtKB-KW"/>
</dbReference>
<dbReference type="PANTHER" id="PTHR34982">
    <property type="entry name" value="YOP PROTEINS TRANSLOCATION PROTEIN L"/>
    <property type="match status" value="1"/>
</dbReference>
<comment type="function">
    <text evidence="1">Needed for flagellar regrowth and assembly.</text>
</comment>
<evidence type="ECO:0000256" key="4">
    <source>
        <dbReference type="ARBA" id="ARBA00022448"/>
    </source>
</evidence>
<dbReference type="Pfam" id="PF02108">
    <property type="entry name" value="FliH"/>
    <property type="match status" value="1"/>
</dbReference>
<gene>
    <name evidence="9" type="ORF">D2V04_13465</name>
</gene>
<proteinExistence type="inferred from homology"/>
<feature type="domain" description="Flagellar assembly protein FliH/Type III secretion system HrpE" evidence="8">
    <location>
        <begin position="122"/>
        <end position="190"/>
    </location>
</feature>
<name>A0A418NGB9_9SPHN</name>
<dbReference type="AlphaFoldDB" id="A0A418NGB9"/>
<dbReference type="InterPro" id="IPR018035">
    <property type="entry name" value="Flagellar_FliH/T3SS_HrpE"/>
</dbReference>
<evidence type="ECO:0000256" key="3">
    <source>
        <dbReference type="ARBA" id="ARBA00016507"/>
    </source>
</evidence>
<keyword evidence="5" id="KW-1005">Bacterial flagellum biogenesis</keyword>
<keyword evidence="7" id="KW-1006">Bacterial flagellum protein export</keyword>
<dbReference type="Proteomes" id="UP000285092">
    <property type="component" value="Unassembled WGS sequence"/>
</dbReference>
<reference evidence="9 10" key="1">
    <citation type="submission" date="2018-08" db="EMBL/GenBank/DDBJ databases">
        <title>Altererythrobacter sp.Ery1 and Ery12, the genome sequencing of novel strains in genus Alterythrobacter.</title>
        <authorList>
            <person name="Cheng H."/>
            <person name="Wu Y.-H."/>
            <person name="Fang C."/>
            <person name="Xu X.-W."/>
        </authorList>
    </citation>
    <scope>NUCLEOTIDE SEQUENCE [LARGE SCALE GENOMIC DNA]</scope>
    <source>
        <strain evidence="9 10">Ery1</strain>
    </source>
</reference>
<organism evidence="9 10">
    <name type="scientific">Pelagerythrobacter aerophilus</name>
    <dbReference type="NCBI Taxonomy" id="2306995"/>
    <lineage>
        <taxon>Bacteria</taxon>
        <taxon>Pseudomonadati</taxon>
        <taxon>Pseudomonadota</taxon>
        <taxon>Alphaproteobacteria</taxon>
        <taxon>Sphingomonadales</taxon>
        <taxon>Erythrobacteraceae</taxon>
        <taxon>Pelagerythrobacter</taxon>
    </lineage>
</organism>
<evidence type="ECO:0000256" key="6">
    <source>
        <dbReference type="ARBA" id="ARBA00022927"/>
    </source>
</evidence>
<dbReference type="EMBL" id="QXFK01000018">
    <property type="protein sequence ID" value="RIV77109.1"/>
    <property type="molecule type" value="Genomic_DNA"/>
</dbReference>
<evidence type="ECO:0000256" key="2">
    <source>
        <dbReference type="ARBA" id="ARBA00006602"/>
    </source>
</evidence>
<evidence type="ECO:0000256" key="1">
    <source>
        <dbReference type="ARBA" id="ARBA00003041"/>
    </source>
</evidence>
<evidence type="ECO:0000313" key="10">
    <source>
        <dbReference type="Proteomes" id="UP000285092"/>
    </source>
</evidence>
<dbReference type="InterPro" id="IPR051472">
    <property type="entry name" value="T3SS_Stator/FliH"/>
</dbReference>